<organism evidence="4 5">
    <name type="scientific">Trypanosoma conorhini</name>
    <dbReference type="NCBI Taxonomy" id="83891"/>
    <lineage>
        <taxon>Eukaryota</taxon>
        <taxon>Discoba</taxon>
        <taxon>Euglenozoa</taxon>
        <taxon>Kinetoplastea</taxon>
        <taxon>Metakinetoplastina</taxon>
        <taxon>Trypanosomatida</taxon>
        <taxon>Trypanosomatidae</taxon>
        <taxon>Trypanosoma</taxon>
    </lineage>
</organism>
<feature type="region of interest" description="Disordered" evidence="2">
    <location>
        <begin position="158"/>
        <end position="191"/>
    </location>
</feature>
<dbReference type="GO" id="GO:0005737">
    <property type="term" value="C:cytoplasm"/>
    <property type="evidence" value="ECO:0007669"/>
    <property type="project" value="TreeGrafter"/>
</dbReference>
<comment type="similarity">
    <text evidence="1">Belongs to the PIH1 family.</text>
</comment>
<keyword evidence="5" id="KW-1185">Reference proteome</keyword>
<feature type="region of interest" description="Disordered" evidence="2">
    <location>
        <begin position="248"/>
        <end position="271"/>
    </location>
</feature>
<protein>
    <recommendedName>
        <fullName evidence="3">PIH1 N-terminal domain-containing protein</fullName>
    </recommendedName>
</protein>
<evidence type="ECO:0000313" key="5">
    <source>
        <dbReference type="Proteomes" id="UP000284403"/>
    </source>
</evidence>
<dbReference type="PANTHER" id="PTHR22997">
    <property type="entry name" value="PIH1 DOMAIN-CONTAINING PROTEIN 1"/>
    <property type="match status" value="1"/>
</dbReference>
<dbReference type="InterPro" id="IPR012981">
    <property type="entry name" value="PIH1_N"/>
</dbReference>
<dbReference type="InterPro" id="IPR050734">
    <property type="entry name" value="PIH1/Kintoun_subfamily"/>
</dbReference>
<dbReference type="PANTHER" id="PTHR22997:SF8">
    <property type="entry name" value="PIH1 N-TERMINAL DOMAIN-CONTAINING PROTEIN"/>
    <property type="match status" value="1"/>
</dbReference>
<proteinExistence type="inferred from homology"/>
<dbReference type="AlphaFoldDB" id="A0A3R7N7M6"/>
<comment type="caution">
    <text evidence="4">The sequence shown here is derived from an EMBL/GenBank/DDBJ whole genome shotgun (WGS) entry which is preliminary data.</text>
</comment>
<name>A0A3R7N7M6_9TRYP</name>
<dbReference type="RefSeq" id="XP_029231979.1">
    <property type="nucleotide sequence ID" value="XM_029367946.1"/>
</dbReference>
<sequence length="357" mass="38768">MSSAAGAEAGGFCFEALAADNETMVVVNVCGNSSVGRALAKNMEEVSETHLDEYGVDNLVIPIAVGPAERCDGGQYSFTIDVVIHPSLTSRCTPSHRLFDHYILRLTSLAIEWILQECGMRLNPRSCRLIPDKKYFQNGKENVNQLLSKIAKAMEKEATTVPADESKAGGISLPSKLQLDGSRKKEEAKPSPLIKEMPQGAGIRKGFLHDVRLYGAGGSSEGKLPLADPLFHFPEQLRKRCQVIDTRQGGTGVTHGSASAEPGPVKAKSKSVPLNMTEGSQIQWEVQAVDCSERELVVRLRPPPHVTSMRDVELTASPDAIEIDETVVRLPRRIKVDNVAAKFVKSSKIMVLTCPLA</sequence>
<evidence type="ECO:0000256" key="2">
    <source>
        <dbReference type="SAM" id="MobiDB-lite"/>
    </source>
</evidence>
<dbReference type="Pfam" id="PF08190">
    <property type="entry name" value="PIH1"/>
    <property type="match status" value="1"/>
</dbReference>
<evidence type="ECO:0000256" key="1">
    <source>
        <dbReference type="ARBA" id="ARBA00008511"/>
    </source>
</evidence>
<dbReference type="EMBL" id="MKKU01000028">
    <property type="protein sequence ID" value="RNF26773.1"/>
    <property type="molecule type" value="Genomic_DNA"/>
</dbReference>
<dbReference type="GeneID" id="40314619"/>
<dbReference type="OrthoDB" id="5135119at2759"/>
<dbReference type="Proteomes" id="UP000284403">
    <property type="component" value="Unassembled WGS sequence"/>
</dbReference>
<accession>A0A3R7N7M6</accession>
<feature type="domain" description="PIH1 N-terminal" evidence="3">
    <location>
        <begin position="11"/>
        <end position="136"/>
    </location>
</feature>
<evidence type="ECO:0000313" key="4">
    <source>
        <dbReference type="EMBL" id="RNF26773.1"/>
    </source>
</evidence>
<evidence type="ECO:0000259" key="3">
    <source>
        <dbReference type="Pfam" id="PF08190"/>
    </source>
</evidence>
<reference evidence="4 5" key="1">
    <citation type="journal article" date="2018" name="BMC Genomics">
        <title>Genomic comparison of Trypanosoma conorhini and Trypanosoma rangeli to Trypanosoma cruzi strains of high and low virulence.</title>
        <authorList>
            <person name="Bradwell K.R."/>
            <person name="Koparde V.N."/>
            <person name="Matveyev A.V."/>
            <person name="Serrano M.G."/>
            <person name="Alves J.M."/>
            <person name="Parikh H."/>
            <person name="Huang B."/>
            <person name="Lee V."/>
            <person name="Espinosa-Alvarez O."/>
            <person name="Ortiz P.A."/>
            <person name="Costa-Martins A.G."/>
            <person name="Teixeira M.M."/>
            <person name="Buck G.A."/>
        </authorList>
    </citation>
    <scope>NUCLEOTIDE SEQUENCE [LARGE SCALE GENOMIC DNA]</scope>
    <source>
        <strain evidence="4 5">025E</strain>
    </source>
</reference>
<gene>
    <name evidence="4" type="ORF">Tco025E_01008</name>
</gene>